<keyword evidence="3" id="KW-1185">Reference proteome</keyword>
<feature type="region of interest" description="Disordered" evidence="1">
    <location>
        <begin position="19"/>
        <end position="50"/>
    </location>
</feature>
<evidence type="ECO:0000256" key="1">
    <source>
        <dbReference type="SAM" id="MobiDB-lite"/>
    </source>
</evidence>
<accession>A0A4Y2C841</accession>
<proteinExistence type="predicted"/>
<dbReference type="EMBL" id="BGPR01000153">
    <property type="protein sequence ID" value="GBM00026.1"/>
    <property type="molecule type" value="Genomic_DNA"/>
</dbReference>
<reference evidence="2 3" key="1">
    <citation type="journal article" date="2019" name="Sci. Rep.">
        <title>Orb-weaving spider Araneus ventricosus genome elucidates the spidroin gene catalogue.</title>
        <authorList>
            <person name="Kono N."/>
            <person name="Nakamura H."/>
            <person name="Ohtoshi R."/>
            <person name="Moran D.A.P."/>
            <person name="Shinohara A."/>
            <person name="Yoshida Y."/>
            <person name="Fujiwara M."/>
            <person name="Mori M."/>
            <person name="Tomita M."/>
            <person name="Arakawa K."/>
        </authorList>
    </citation>
    <scope>NUCLEOTIDE SEQUENCE [LARGE SCALE GENOMIC DNA]</scope>
</reference>
<dbReference type="OrthoDB" id="10464623at2759"/>
<feature type="compositionally biased region" description="Basic and acidic residues" evidence="1">
    <location>
        <begin position="35"/>
        <end position="50"/>
    </location>
</feature>
<name>A0A4Y2C841_ARAVE</name>
<organism evidence="2 3">
    <name type="scientific">Araneus ventricosus</name>
    <name type="common">Orbweaver spider</name>
    <name type="synonym">Epeira ventricosa</name>
    <dbReference type="NCBI Taxonomy" id="182803"/>
    <lineage>
        <taxon>Eukaryota</taxon>
        <taxon>Metazoa</taxon>
        <taxon>Ecdysozoa</taxon>
        <taxon>Arthropoda</taxon>
        <taxon>Chelicerata</taxon>
        <taxon>Arachnida</taxon>
        <taxon>Araneae</taxon>
        <taxon>Araneomorphae</taxon>
        <taxon>Entelegynae</taxon>
        <taxon>Araneoidea</taxon>
        <taxon>Araneidae</taxon>
        <taxon>Araneus</taxon>
    </lineage>
</organism>
<evidence type="ECO:0000313" key="2">
    <source>
        <dbReference type="EMBL" id="GBM00026.1"/>
    </source>
</evidence>
<sequence>MHGKWGSRVCSSLREDEEGEFTFPGIPTPYQNTEGKVKRGRQQEGNRSGEDSAIFFPIKVSLFAKNTAQALMYNEASVSFVGMKDVKTSG</sequence>
<evidence type="ECO:0000313" key="3">
    <source>
        <dbReference type="Proteomes" id="UP000499080"/>
    </source>
</evidence>
<dbReference type="AlphaFoldDB" id="A0A4Y2C841"/>
<gene>
    <name evidence="2" type="ORF">AVEN_214102_1</name>
</gene>
<dbReference type="Proteomes" id="UP000499080">
    <property type="component" value="Unassembled WGS sequence"/>
</dbReference>
<comment type="caution">
    <text evidence="2">The sequence shown here is derived from an EMBL/GenBank/DDBJ whole genome shotgun (WGS) entry which is preliminary data.</text>
</comment>
<protein>
    <submittedName>
        <fullName evidence="2">Uncharacterized protein</fullName>
    </submittedName>
</protein>